<dbReference type="RefSeq" id="WP_093421431.1">
    <property type="nucleotide sequence ID" value="NZ_FOZX01000009.1"/>
</dbReference>
<dbReference type="InterPro" id="IPR021522">
    <property type="entry name" value="MctB"/>
</dbReference>
<gene>
    <name evidence="3" type="ORF">SAMN05660874_04481</name>
</gene>
<keyword evidence="4" id="KW-1185">Reference proteome</keyword>
<feature type="coiled-coil region" evidence="1">
    <location>
        <begin position="34"/>
        <end position="61"/>
    </location>
</feature>
<evidence type="ECO:0000313" key="3">
    <source>
        <dbReference type="EMBL" id="SFS95500.1"/>
    </source>
</evidence>
<evidence type="ECO:0000256" key="2">
    <source>
        <dbReference type="SAM" id="MobiDB-lite"/>
    </source>
</evidence>
<proteinExistence type="predicted"/>
<dbReference type="STRING" id="95161.SAMN05660874_04481"/>
<evidence type="ECO:0000313" key="4">
    <source>
        <dbReference type="Proteomes" id="UP000198852"/>
    </source>
</evidence>
<dbReference type="Pfam" id="PF11382">
    <property type="entry name" value="MctB"/>
    <property type="match status" value="1"/>
</dbReference>
<organism evidence="3 4">
    <name type="scientific">Saccharopolyspora flava</name>
    <dbReference type="NCBI Taxonomy" id="95161"/>
    <lineage>
        <taxon>Bacteria</taxon>
        <taxon>Bacillati</taxon>
        <taxon>Actinomycetota</taxon>
        <taxon>Actinomycetes</taxon>
        <taxon>Pseudonocardiales</taxon>
        <taxon>Pseudonocardiaceae</taxon>
        <taxon>Saccharopolyspora</taxon>
    </lineage>
</organism>
<sequence>MITMRYHIVSIAAVFLALAVGVVLGTSSVSEGLLKSVGGEKQQLQDQVDQLSAESARYKAQADAADRFDTTVAPLAVQGQLTGRSVVLISSPEVDDARREGMAKLLRDSGADVTGEVRLGEALTDPERTDQLRGVVTQLLPAGVQLPTAADPGTLAGGLIGPLTLVNPETGQPQAADDARAAALSGLAGGGYATASEGLRPAQLAVVLTGGRLDGDNAADEATALARFATQIDRSGQGAVLAGAHGSADGRGAVGVARADPAMASALSTVDNAETGAGRVAVVLAAREQADRQSGHYGVASSAQGPVPGTRGDS</sequence>
<keyword evidence="1" id="KW-0175">Coiled coil</keyword>
<reference evidence="4" key="1">
    <citation type="submission" date="2016-10" db="EMBL/GenBank/DDBJ databases">
        <authorList>
            <person name="Varghese N."/>
            <person name="Submissions S."/>
        </authorList>
    </citation>
    <scope>NUCLEOTIDE SEQUENCE [LARGE SCALE GENOMIC DNA]</scope>
    <source>
        <strain evidence="4">DSM 44771</strain>
    </source>
</reference>
<evidence type="ECO:0000256" key="1">
    <source>
        <dbReference type="SAM" id="Coils"/>
    </source>
</evidence>
<dbReference type="AlphaFoldDB" id="A0A1I6U232"/>
<name>A0A1I6U232_9PSEU</name>
<protein>
    <submittedName>
        <fullName evidence="3">Copper transport outer membrane protein, MctB</fullName>
    </submittedName>
</protein>
<dbReference type="GO" id="GO:0055070">
    <property type="term" value="P:copper ion homeostasis"/>
    <property type="evidence" value="ECO:0007669"/>
    <property type="project" value="InterPro"/>
</dbReference>
<dbReference type="Proteomes" id="UP000198852">
    <property type="component" value="Unassembled WGS sequence"/>
</dbReference>
<dbReference type="OrthoDB" id="4350157at2"/>
<feature type="region of interest" description="Disordered" evidence="2">
    <location>
        <begin position="291"/>
        <end position="314"/>
    </location>
</feature>
<dbReference type="GO" id="GO:0016020">
    <property type="term" value="C:membrane"/>
    <property type="evidence" value="ECO:0007669"/>
    <property type="project" value="InterPro"/>
</dbReference>
<dbReference type="EMBL" id="FOZX01000009">
    <property type="protein sequence ID" value="SFS95500.1"/>
    <property type="molecule type" value="Genomic_DNA"/>
</dbReference>
<accession>A0A1I6U232</accession>